<evidence type="ECO:0000313" key="3">
    <source>
        <dbReference type="Proteomes" id="UP000005239"/>
    </source>
</evidence>
<dbReference type="GO" id="GO:0005634">
    <property type="term" value="C:nucleus"/>
    <property type="evidence" value="ECO:0000318"/>
    <property type="project" value="GO_Central"/>
</dbReference>
<proteinExistence type="predicted"/>
<feature type="compositionally biased region" description="Basic and acidic residues" evidence="1">
    <location>
        <begin position="307"/>
        <end position="318"/>
    </location>
</feature>
<evidence type="ECO:0000313" key="2">
    <source>
        <dbReference type="EnsemblMetazoa" id="PPA26344.1"/>
    </source>
</evidence>
<feature type="compositionally biased region" description="Acidic residues" evidence="1">
    <location>
        <begin position="61"/>
        <end position="70"/>
    </location>
</feature>
<dbReference type="PROSITE" id="PS51194">
    <property type="entry name" value="HELICASE_CTER"/>
    <property type="match status" value="1"/>
</dbReference>
<accession>A0A8R1YHU6</accession>
<feature type="compositionally biased region" description="Acidic residues" evidence="1">
    <location>
        <begin position="731"/>
        <end position="741"/>
    </location>
</feature>
<dbReference type="InterPro" id="IPR027417">
    <property type="entry name" value="P-loop_NTPase"/>
</dbReference>
<feature type="compositionally biased region" description="Polar residues" evidence="1">
    <location>
        <begin position="125"/>
        <end position="135"/>
    </location>
</feature>
<accession>A0A2A6BEZ6</accession>
<dbReference type="InterPro" id="IPR014001">
    <property type="entry name" value="Helicase_ATP-bd"/>
</dbReference>
<dbReference type="InterPro" id="IPR000330">
    <property type="entry name" value="SNF2_N"/>
</dbReference>
<feature type="region of interest" description="Disordered" evidence="1">
    <location>
        <begin position="916"/>
        <end position="950"/>
    </location>
</feature>
<dbReference type="Gene3D" id="3.40.50.10810">
    <property type="entry name" value="Tandem AAA-ATPase domain"/>
    <property type="match status" value="2"/>
</dbReference>
<reference evidence="3" key="1">
    <citation type="journal article" date="2008" name="Nat. Genet.">
        <title>The Pristionchus pacificus genome provides a unique perspective on nematode lifestyle and parasitism.</title>
        <authorList>
            <person name="Dieterich C."/>
            <person name="Clifton S.W."/>
            <person name="Schuster L.N."/>
            <person name="Chinwalla A."/>
            <person name="Delehaunty K."/>
            <person name="Dinkelacker I."/>
            <person name="Fulton L."/>
            <person name="Fulton R."/>
            <person name="Godfrey J."/>
            <person name="Minx P."/>
            <person name="Mitreva M."/>
            <person name="Roeseler W."/>
            <person name="Tian H."/>
            <person name="Witte H."/>
            <person name="Yang S.P."/>
            <person name="Wilson R.K."/>
            <person name="Sommer R.J."/>
        </authorList>
    </citation>
    <scope>NUCLEOTIDE SEQUENCE [LARGE SCALE GENOMIC DNA]</scope>
    <source>
        <strain evidence="3">PS312</strain>
    </source>
</reference>
<dbReference type="CDD" id="cd18008">
    <property type="entry name" value="DEXDc_SHPRH-like"/>
    <property type="match status" value="1"/>
</dbReference>
<feature type="compositionally biased region" description="Basic and acidic residues" evidence="1">
    <location>
        <begin position="916"/>
        <end position="942"/>
    </location>
</feature>
<keyword evidence="3" id="KW-1185">Reference proteome</keyword>
<reference evidence="2" key="2">
    <citation type="submission" date="2022-06" db="UniProtKB">
        <authorList>
            <consortium name="EnsemblMetazoa"/>
        </authorList>
    </citation>
    <scope>IDENTIFICATION</scope>
    <source>
        <strain evidence="2">PS312</strain>
    </source>
</reference>
<dbReference type="EnsemblMetazoa" id="PPA26344.1">
    <property type="protein sequence ID" value="PPA26344.1"/>
    <property type="gene ID" value="WBGene00115898"/>
</dbReference>
<feature type="compositionally biased region" description="Polar residues" evidence="1">
    <location>
        <begin position="87"/>
        <end position="99"/>
    </location>
</feature>
<feature type="compositionally biased region" description="Polar residues" evidence="1">
    <location>
        <begin position="232"/>
        <end position="242"/>
    </location>
</feature>
<dbReference type="Gene3D" id="3.40.50.300">
    <property type="entry name" value="P-loop containing nucleotide triphosphate hydrolases"/>
    <property type="match status" value="1"/>
</dbReference>
<dbReference type="Proteomes" id="UP000005239">
    <property type="component" value="Unassembled WGS sequence"/>
</dbReference>
<protein>
    <submittedName>
        <fullName evidence="2">Helicase</fullName>
    </submittedName>
</protein>
<dbReference type="OrthoDB" id="423559at2759"/>
<dbReference type="CDD" id="cd18793">
    <property type="entry name" value="SF2_C_SNF"/>
    <property type="match status" value="1"/>
</dbReference>
<evidence type="ECO:0000256" key="1">
    <source>
        <dbReference type="SAM" id="MobiDB-lite"/>
    </source>
</evidence>
<feature type="compositionally biased region" description="Low complexity" evidence="1">
    <location>
        <begin position="265"/>
        <end position="286"/>
    </location>
</feature>
<name>A0A2A6BEZ6_PRIPA</name>
<dbReference type="PANTHER" id="PTHR45626">
    <property type="entry name" value="TRANSCRIPTION TERMINATION FACTOR 2-RELATED"/>
    <property type="match status" value="1"/>
</dbReference>
<dbReference type="SMART" id="SM00487">
    <property type="entry name" value="DEXDc"/>
    <property type="match status" value="1"/>
</dbReference>
<gene>
    <name evidence="2" type="primary">WBGene00115898</name>
</gene>
<dbReference type="GO" id="GO:0006281">
    <property type="term" value="P:DNA repair"/>
    <property type="evidence" value="ECO:0000318"/>
    <property type="project" value="GO_Central"/>
</dbReference>
<dbReference type="Pfam" id="PF00271">
    <property type="entry name" value="Helicase_C"/>
    <property type="match status" value="1"/>
</dbReference>
<dbReference type="Pfam" id="PF00176">
    <property type="entry name" value="SNF2-rel_dom"/>
    <property type="match status" value="1"/>
</dbReference>
<feature type="region of interest" description="Disordered" evidence="1">
    <location>
        <begin position="410"/>
        <end position="439"/>
    </location>
</feature>
<feature type="region of interest" description="Disordered" evidence="1">
    <location>
        <begin position="726"/>
        <end position="757"/>
    </location>
</feature>
<feature type="region of interest" description="Disordered" evidence="1">
    <location>
        <begin position="1"/>
        <end position="358"/>
    </location>
</feature>
<dbReference type="InterPro" id="IPR001650">
    <property type="entry name" value="Helicase_C-like"/>
</dbReference>
<organism evidence="2 3">
    <name type="scientific">Pristionchus pacificus</name>
    <name type="common">Parasitic nematode worm</name>
    <dbReference type="NCBI Taxonomy" id="54126"/>
    <lineage>
        <taxon>Eukaryota</taxon>
        <taxon>Metazoa</taxon>
        <taxon>Ecdysozoa</taxon>
        <taxon>Nematoda</taxon>
        <taxon>Chromadorea</taxon>
        <taxon>Rhabditida</taxon>
        <taxon>Rhabditina</taxon>
        <taxon>Diplogasteromorpha</taxon>
        <taxon>Diplogasteroidea</taxon>
        <taxon>Neodiplogasteridae</taxon>
        <taxon>Pristionchus</taxon>
    </lineage>
</organism>
<feature type="compositionally biased region" description="Basic and acidic residues" evidence="1">
    <location>
        <begin position="136"/>
        <end position="153"/>
    </location>
</feature>
<feature type="compositionally biased region" description="Acidic residues" evidence="1">
    <location>
        <begin position="33"/>
        <end position="48"/>
    </location>
</feature>
<dbReference type="PROSITE" id="PS51192">
    <property type="entry name" value="HELICASE_ATP_BIND_1"/>
    <property type="match status" value="1"/>
</dbReference>
<dbReference type="SMART" id="SM00490">
    <property type="entry name" value="HELICc"/>
    <property type="match status" value="1"/>
</dbReference>
<feature type="compositionally biased region" description="Basic residues" evidence="1">
    <location>
        <begin position="1"/>
        <end position="10"/>
    </location>
</feature>
<dbReference type="GO" id="GO:0008094">
    <property type="term" value="F:ATP-dependent activity, acting on DNA"/>
    <property type="evidence" value="ECO:0000318"/>
    <property type="project" value="GO_Central"/>
</dbReference>
<dbReference type="PANTHER" id="PTHR45626:SF50">
    <property type="entry name" value="TRANSCRIPTION TERMINATION FACTOR 2"/>
    <property type="match status" value="1"/>
</dbReference>
<dbReference type="InterPro" id="IPR038718">
    <property type="entry name" value="SNF2-like_sf"/>
</dbReference>
<feature type="compositionally biased region" description="Low complexity" evidence="1">
    <location>
        <begin position="184"/>
        <end position="196"/>
    </location>
</feature>
<feature type="compositionally biased region" description="Low complexity" evidence="1">
    <location>
        <begin position="49"/>
        <end position="60"/>
    </location>
</feature>
<feature type="compositionally biased region" description="Low complexity" evidence="1">
    <location>
        <begin position="423"/>
        <end position="436"/>
    </location>
</feature>
<dbReference type="InterPro" id="IPR050628">
    <property type="entry name" value="SNF2_RAD54_helicase_TF"/>
</dbReference>
<dbReference type="SUPFAM" id="SSF52540">
    <property type="entry name" value="P-loop containing nucleoside triphosphate hydrolases"/>
    <property type="match status" value="2"/>
</dbReference>
<feature type="compositionally biased region" description="Basic and acidic residues" evidence="1">
    <location>
        <begin position="163"/>
        <end position="174"/>
    </location>
</feature>
<dbReference type="InterPro" id="IPR049730">
    <property type="entry name" value="SNF2/RAD54-like_C"/>
</dbReference>
<dbReference type="GO" id="GO:0005524">
    <property type="term" value="F:ATP binding"/>
    <property type="evidence" value="ECO:0007669"/>
    <property type="project" value="InterPro"/>
</dbReference>
<sequence>MSKKIPRRRIIISSDEDSDVEHDKSKNSHLSDSGEEVVNDSVVEESDDGNGVVDESVVAESEVDEDEEEGEKSTPSTPAMKSARASLISSTPLNGSSRLSHYKTPEDESLDETFDRMSVGEPSAATRSLSNSSVENNDRDRSFHGREVEESPISKRLGGQSDLKSKQALRERLLRKQATAARGSNSSPFSSDRSSSLVNSTLSPIGLKPIPKASNDDDSRASSAMSDMDTRSPLTKSPSTLPASRDASCRGSGDMEESRSESRSESGSGSSEGSMESSRGENSSSTSDKENEGKKIIRKKLNMDNVVVKKETEDDKVRKYMTPRKTTKIEESDEEGDVKTEAYPNIESDEEDEKQNDQSIIDILDSDEEEIIAKKKHADVVYDVDSDNEDEVDIPPDLLKEEEEDAAIVLASDPSSSPPRPMPSLSAASTSSSTALHPTTMKTFTDDDVATMERDLSRLMTLLDRPDMKLPDGGAQLRRKIEELTTKIENARLAQPARRVAPPQAKGKLQLMDTNQDEDRIVVDDGLAKKKLVGGVMTDDRVANVKRITNDTLNKMHKEVTSQPDGEETPTPRGLRVDLMGHQKTGLTWMLWREKQSAPGGILADDMGLGKTMSMISLVLHTKNERMIMENEEEEKYEEREAKYKKMCNAAGLVPSHATLVIAPASVIFQWEAEINKRVKGSRLSVLVFHGPKNKREDRPKKLAKYDIVITTYNIITSELTEKVDMTRDNSDDEDDSDDDDARFGKKAAVAPDGKSKSRVSKSQISVLTKVHWDRIILDEAHQIKNRNSLISKAVCRLPGRNKWCLTGTPVHNNLFDLFSLVRFLKVNPFDELALWKENIMNAGDRGSQRLNTLVKSLLLRRMKNQVDTKTNKPLVALEPKKYEIHELTLDGLEKSIYALMFEAVQNKVANFMRQQEDDQRRDMFGRSRRKVAEKGGDDGEPVKNPFLMGPREINTNDKFQAMNCILVLLLRLRQAVVHLSLTKEAMDLSTFEGLSMETSEEALDAELSQLSLDESPADTEGKKATEKDVERIFRKTFLSTKIRILLDKLDHATQAGDKCVVVSQWTSVLKIIEYHIGKRDIEYTEITGEIATCDRQERVDSFNRVGGGAQVMLLSLTAGGVGLNLIGGNHLFLVDLHWNPALESQACDRIYRMGQTKNVFIHKLLSKNTIEETILALQNRKSAMAKSVLEGAASKALNKLTMADLKFLFDLDGEQKRKELMDEAAKKAQQQYPNGAAAAAAVRVPPPLPTHSTASLNYNNAVYGRATNRPTPGKIDPDVITL</sequence>